<evidence type="ECO:0000313" key="2">
    <source>
        <dbReference type="EMBL" id="MBO0934037.1"/>
    </source>
</evidence>
<dbReference type="AlphaFoldDB" id="A0A939GCF8"/>
<accession>A0A939GCF8</accession>
<name>A0A939GCF8_9BACT</name>
<feature type="chain" id="PRO_5036699604" evidence="1">
    <location>
        <begin position="26"/>
        <end position="183"/>
    </location>
</feature>
<dbReference type="EMBL" id="JAFMYU010000025">
    <property type="protein sequence ID" value="MBO0934037.1"/>
    <property type="molecule type" value="Genomic_DNA"/>
</dbReference>
<reference evidence="2 3" key="1">
    <citation type="submission" date="2021-03" db="EMBL/GenBank/DDBJ databases">
        <title>Fibrella sp. HMF5036 genome sequencing and assembly.</title>
        <authorList>
            <person name="Kang H."/>
            <person name="Kim H."/>
            <person name="Bae S."/>
            <person name="Joh K."/>
        </authorList>
    </citation>
    <scope>NUCLEOTIDE SEQUENCE [LARGE SCALE GENOMIC DNA]</scope>
    <source>
        <strain evidence="2 3">HMF5036</strain>
    </source>
</reference>
<dbReference type="RefSeq" id="WP_207338002.1">
    <property type="nucleotide sequence ID" value="NZ_JAFMYU010000025.1"/>
</dbReference>
<evidence type="ECO:0000313" key="3">
    <source>
        <dbReference type="Proteomes" id="UP000664795"/>
    </source>
</evidence>
<sequence>MQRRVFITKTLSAFLLPLVPGAVLGAATSVTSPTASAQAAQLQQLVAQLGALEQLQCYYSYSPGYTSLADLANLIRHDFARLAAAASTTAAGQALQANLATDALFANASADPFGSFGHSFQLGGVAVHCQVLARINMPDAPPRRRNQLLGTLGVVACTNDTITHLNLAGEVLHQSAFTTHQSA</sequence>
<keyword evidence="3" id="KW-1185">Reference proteome</keyword>
<feature type="signal peptide" evidence="1">
    <location>
        <begin position="1"/>
        <end position="25"/>
    </location>
</feature>
<protein>
    <submittedName>
        <fullName evidence="2">Uncharacterized protein</fullName>
    </submittedName>
</protein>
<proteinExistence type="predicted"/>
<comment type="caution">
    <text evidence="2">The sequence shown here is derived from an EMBL/GenBank/DDBJ whole genome shotgun (WGS) entry which is preliminary data.</text>
</comment>
<evidence type="ECO:0000256" key="1">
    <source>
        <dbReference type="SAM" id="SignalP"/>
    </source>
</evidence>
<organism evidence="2 3">
    <name type="scientific">Fibrella aquatilis</name>
    <dbReference type="NCBI Taxonomy" id="2817059"/>
    <lineage>
        <taxon>Bacteria</taxon>
        <taxon>Pseudomonadati</taxon>
        <taxon>Bacteroidota</taxon>
        <taxon>Cytophagia</taxon>
        <taxon>Cytophagales</taxon>
        <taxon>Spirosomataceae</taxon>
        <taxon>Fibrella</taxon>
    </lineage>
</organism>
<dbReference type="Proteomes" id="UP000664795">
    <property type="component" value="Unassembled WGS sequence"/>
</dbReference>
<keyword evidence="1" id="KW-0732">Signal</keyword>
<gene>
    <name evidence="2" type="ORF">J2I48_23720</name>
</gene>